<dbReference type="GO" id="GO:0055085">
    <property type="term" value="P:transmembrane transport"/>
    <property type="evidence" value="ECO:0007669"/>
    <property type="project" value="InterPro"/>
</dbReference>
<keyword evidence="10" id="KW-1185">Reference proteome</keyword>
<dbReference type="PANTHER" id="PTHR30193:SF37">
    <property type="entry name" value="INNER MEMBRANE ABC TRANSPORTER PERMEASE PROTEIN YCJO"/>
    <property type="match status" value="1"/>
</dbReference>
<protein>
    <submittedName>
        <fullName evidence="9">Sugar ABC transporter permease</fullName>
    </submittedName>
</protein>
<dbReference type="RefSeq" id="WP_158347055.1">
    <property type="nucleotide sequence ID" value="NZ_JAHQCW010000011.1"/>
</dbReference>
<dbReference type="InterPro" id="IPR000515">
    <property type="entry name" value="MetI-like"/>
</dbReference>
<evidence type="ECO:0000256" key="3">
    <source>
        <dbReference type="ARBA" id="ARBA00022475"/>
    </source>
</evidence>
<evidence type="ECO:0000259" key="8">
    <source>
        <dbReference type="PROSITE" id="PS50928"/>
    </source>
</evidence>
<feature type="transmembrane region" description="Helical" evidence="7">
    <location>
        <begin position="12"/>
        <end position="37"/>
    </location>
</feature>
<organism evidence="9 10">
    <name type="scientific">Diplocloster agilis</name>
    <dbReference type="NCBI Taxonomy" id="2850323"/>
    <lineage>
        <taxon>Bacteria</taxon>
        <taxon>Bacillati</taxon>
        <taxon>Bacillota</taxon>
        <taxon>Clostridia</taxon>
        <taxon>Lachnospirales</taxon>
        <taxon>Lachnospiraceae</taxon>
        <taxon>Diplocloster</taxon>
    </lineage>
</organism>
<dbReference type="Gene3D" id="1.10.3720.10">
    <property type="entry name" value="MetI-like"/>
    <property type="match status" value="1"/>
</dbReference>
<comment type="subcellular location">
    <subcellularLocation>
        <location evidence="1 7">Cell membrane</location>
        <topology evidence="1 7">Multi-pass membrane protein</topology>
    </subcellularLocation>
</comment>
<reference evidence="9" key="1">
    <citation type="submission" date="2021-06" db="EMBL/GenBank/DDBJ databases">
        <title>Description of novel taxa of the family Lachnospiraceae.</title>
        <authorList>
            <person name="Chaplin A.V."/>
            <person name="Sokolova S.R."/>
            <person name="Pikina A.P."/>
            <person name="Korzhanova M."/>
            <person name="Belova V."/>
            <person name="Korostin D."/>
            <person name="Efimov B.A."/>
        </authorList>
    </citation>
    <scope>NUCLEOTIDE SEQUENCE</scope>
    <source>
        <strain evidence="9">ASD5720</strain>
    </source>
</reference>
<dbReference type="EMBL" id="JAHQCW010000011">
    <property type="protein sequence ID" value="MBU9736639.1"/>
    <property type="molecule type" value="Genomic_DNA"/>
</dbReference>
<feature type="transmembrane region" description="Helical" evidence="7">
    <location>
        <begin position="106"/>
        <end position="127"/>
    </location>
</feature>
<keyword evidence="3" id="KW-1003">Cell membrane</keyword>
<dbReference type="SUPFAM" id="SSF161098">
    <property type="entry name" value="MetI-like"/>
    <property type="match status" value="1"/>
</dbReference>
<evidence type="ECO:0000256" key="7">
    <source>
        <dbReference type="RuleBase" id="RU363032"/>
    </source>
</evidence>
<keyword evidence="2 7" id="KW-0813">Transport</keyword>
<dbReference type="PROSITE" id="PS50928">
    <property type="entry name" value="ABC_TM1"/>
    <property type="match status" value="1"/>
</dbReference>
<evidence type="ECO:0000256" key="2">
    <source>
        <dbReference type="ARBA" id="ARBA00022448"/>
    </source>
</evidence>
<evidence type="ECO:0000256" key="4">
    <source>
        <dbReference type="ARBA" id="ARBA00022692"/>
    </source>
</evidence>
<feature type="transmembrane region" description="Helical" evidence="7">
    <location>
        <begin position="266"/>
        <end position="286"/>
    </location>
</feature>
<evidence type="ECO:0000256" key="6">
    <source>
        <dbReference type="ARBA" id="ARBA00023136"/>
    </source>
</evidence>
<feature type="transmembrane region" description="Helical" evidence="7">
    <location>
        <begin position="73"/>
        <end position="94"/>
    </location>
</feature>
<dbReference type="PANTHER" id="PTHR30193">
    <property type="entry name" value="ABC TRANSPORTER PERMEASE PROTEIN"/>
    <property type="match status" value="1"/>
</dbReference>
<evidence type="ECO:0000256" key="5">
    <source>
        <dbReference type="ARBA" id="ARBA00022989"/>
    </source>
</evidence>
<dbReference type="Pfam" id="PF00528">
    <property type="entry name" value="BPD_transp_1"/>
    <property type="match status" value="1"/>
</dbReference>
<name>A0A949NEP3_9FIRM</name>
<sequence length="293" mass="33107">MEKRKNKFYPNYFTFPAILIFTIFFALPIIAGFVLSFTDWNMKRLYEPHFNGLKNFTYLFQDEYFLLALKNTFIFAILTTVLIVVLGLLLALVLNNAVKGKSFFRTLFYLPAVLSFIVIGIMFTSVFKMNNGVFNQFLTMLGMEGLVNDWLGNKTTAMGCIIFVQVWKWSGFAMAIFLAGLQGISKDYYEAALIDGANKWQQFKSITFPLLAPAFTVVVTMNTIGGFKVFEQVYVMTGGGPGNATQVLSTYIYKAFSKGTLGRSTAMGLVLFLMIAVISEIINRMLRKREVDL</sequence>
<dbReference type="CDD" id="cd06261">
    <property type="entry name" value="TM_PBP2"/>
    <property type="match status" value="1"/>
</dbReference>
<proteinExistence type="inferred from homology"/>
<feature type="domain" description="ABC transmembrane type-1" evidence="8">
    <location>
        <begin position="69"/>
        <end position="282"/>
    </location>
</feature>
<comment type="caution">
    <text evidence="9">The sequence shown here is derived from an EMBL/GenBank/DDBJ whole genome shotgun (WGS) entry which is preliminary data.</text>
</comment>
<dbReference type="GO" id="GO:0005886">
    <property type="term" value="C:plasma membrane"/>
    <property type="evidence" value="ECO:0007669"/>
    <property type="project" value="UniProtKB-SubCell"/>
</dbReference>
<gene>
    <name evidence="9" type="ORF">KTH89_08815</name>
</gene>
<comment type="similarity">
    <text evidence="7">Belongs to the binding-protein-dependent transport system permease family.</text>
</comment>
<keyword evidence="4 7" id="KW-0812">Transmembrane</keyword>
<evidence type="ECO:0000313" key="10">
    <source>
        <dbReference type="Proteomes" id="UP000712157"/>
    </source>
</evidence>
<keyword evidence="5 7" id="KW-1133">Transmembrane helix</keyword>
<accession>A0A949NEP3</accession>
<evidence type="ECO:0000313" key="9">
    <source>
        <dbReference type="EMBL" id="MBU9736639.1"/>
    </source>
</evidence>
<dbReference type="Proteomes" id="UP000712157">
    <property type="component" value="Unassembled WGS sequence"/>
</dbReference>
<dbReference type="AlphaFoldDB" id="A0A949NEP3"/>
<dbReference type="InterPro" id="IPR051393">
    <property type="entry name" value="ABC_transporter_permease"/>
</dbReference>
<evidence type="ECO:0000256" key="1">
    <source>
        <dbReference type="ARBA" id="ARBA00004651"/>
    </source>
</evidence>
<dbReference type="InterPro" id="IPR035906">
    <property type="entry name" value="MetI-like_sf"/>
</dbReference>
<feature type="transmembrane region" description="Helical" evidence="7">
    <location>
        <begin position="208"/>
        <end position="227"/>
    </location>
</feature>
<keyword evidence="6 7" id="KW-0472">Membrane</keyword>
<feature type="transmembrane region" description="Helical" evidence="7">
    <location>
        <begin position="156"/>
        <end position="179"/>
    </location>
</feature>